<feature type="region of interest" description="Disordered" evidence="5">
    <location>
        <begin position="366"/>
        <end position="417"/>
    </location>
</feature>
<feature type="compositionally biased region" description="Polar residues" evidence="5">
    <location>
        <begin position="457"/>
        <end position="481"/>
    </location>
</feature>
<feature type="region of interest" description="Disordered" evidence="5">
    <location>
        <begin position="448"/>
        <end position="481"/>
    </location>
</feature>
<feature type="transmembrane region" description="Helical" evidence="6">
    <location>
        <begin position="322"/>
        <end position="346"/>
    </location>
</feature>
<dbReference type="Ensembl" id="ENSMALT00000015735.1">
    <property type="protein sequence ID" value="ENSMALP00000015422.1"/>
    <property type="gene ID" value="ENSMALG00000010833.1"/>
</dbReference>
<evidence type="ECO:0000256" key="7">
    <source>
        <dbReference type="SAM" id="SignalP"/>
    </source>
</evidence>
<organism evidence="9 10">
    <name type="scientific">Monopterus albus</name>
    <name type="common">Swamp eel</name>
    <dbReference type="NCBI Taxonomy" id="43700"/>
    <lineage>
        <taxon>Eukaryota</taxon>
        <taxon>Metazoa</taxon>
        <taxon>Chordata</taxon>
        <taxon>Craniata</taxon>
        <taxon>Vertebrata</taxon>
        <taxon>Euteleostomi</taxon>
        <taxon>Actinopterygii</taxon>
        <taxon>Neopterygii</taxon>
        <taxon>Teleostei</taxon>
        <taxon>Neoteleostei</taxon>
        <taxon>Acanthomorphata</taxon>
        <taxon>Anabantaria</taxon>
        <taxon>Synbranchiformes</taxon>
        <taxon>Synbranchidae</taxon>
        <taxon>Monopterus</taxon>
    </lineage>
</organism>
<dbReference type="PROSITE" id="PS50835">
    <property type="entry name" value="IG_LIKE"/>
    <property type="match status" value="2"/>
</dbReference>
<dbReference type="OrthoDB" id="5969816at2759"/>
<evidence type="ECO:0000256" key="3">
    <source>
        <dbReference type="ARBA" id="ARBA00023180"/>
    </source>
</evidence>
<keyword evidence="10" id="KW-1185">Reference proteome</keyword>
<dbReference type="InterPro" id="IPR036179">
    <property type="entry name" value="Ig-like_dom_sf"/>
</dbReference>
<dbReference type="PANTHER" id="PTHR44337">
    <property type="entry name" value="CARCINOEMBRYONIC ANTIGEN-RELATED CELL ADHESION MOLECULE 8"/>
    <property type="match status" value="1"/>
</dbReference>
<dbReference type="RefSeq" id="XP_020445771.1">
    <property type="nucleotide sequence ID" value="XM_020590115.1"/>
</dbReference>
<dbReference type="Ensembl" id="ENSMALT00000015727.1">
    <property type="protein sequence ID" value="ENSMALP00000015414.1"/>
    <property type="gene ID" value="ENSMALG00000010833.1"/>
</dbReference>
<keyword evidence="4" id="KW-0393">Immunoglobulin domain</keyword>
<dbReference type="InterPro" id="IPR013783">
    <property type="entry name" value="Ig-like_fold"/>
</dbReference>
<evidence type="ECO:0000256" key="4">
    <source>
        <dbReference type="ARBA" id="ARBA00023319"/>
    </source>
</evidence>
<protein>
    <recommendedName>
        <fullName evidence="8">Ig-like domain-containing protein</fullName>
    </recommendedName>
</protein>
<feature type="chain" id="PRO_5044598692" description="Ig-like domain-containing protein" evidence="7">
    <location>
        <begin position="22"/>
        <end position="481"/>
    </location>
</feature>
<evidence type="ECO:0000313" key="9">
    <source>
        <dbReference type="Ensembl" id="ENSMALP00000015422.1"/>
    </source>
</evidence>
<keyword evidence="2" id="KW-1015">Disulfide bond</keyword>
<keyword evidence="6" id="KW-0812">Transmembrane</keyword>
<keyword evidence="6" id="KW-1133">Transmembrane helix</keyword>
<dbReference type="Gene3D" id="2.60.40.10">
    <property type="entry name" value="Immunoglobulins"/>
    <property type="match status" value="3"/>
</dbReference>
<keyword evidence="6" id="KW-0472">Membrane</keyword>
<reference evidence="9" key="1">
    <citation type="submission" date="2025-05" db="UniProtKB">
        <authorList>
            <consortium name="Ensembl"/>
        </authorList>
    </citation>
    <scope>IDENTIFICATION</scope>
</reference>
<dbReference type="AlphaFoldDB" id="A0A3Q3JMB1"/>
<feature type="domain" description="Ig-like" evidence="8">
    <location>
        <begin position="110"/>
        <end position="215"/>
    </location>
</feature>
<dbReference type="InterPro" id="IPR007110">
    <property type="entry name" value="Ig-like_dom"/>
</dbReference>
<evidence type="ECO:0000256" key="5">
    <source>
        <dbReference type="SAM" id="MobiDB-lite"/>
    </source>
</evidence>
<name>A0A3Q3JMB1_MONAL</name>
<dbReference type="CDD" id="cd00096">
    <property type="entry name" value="Ig"/>
    <property type="match status" value="2"/>
</dbReference>
<dbReference type="SMART" id="SM00409">
    <property type="entry name" value="IG"/>
    <property type="match status" value="3"/>
</dbReference>
<dbReference type="SUPFAM" id="SSF48726">
    <property type="entry name" value="Immunoglobulin"/>
    <property type="match status" value="3"/>
</dbReference>
<feature type="compositionally biased region" description="Polar residues" evidence="5">
    <location>
        <begin position="366"/>
        <end position="379"/>
    </location>
</feature>
<feature type="signal peptide" evidence="7">
    <location>
        <begin position="1"/>
        <end position="21"/>
    </location>
</feature>
<dbReference type="STRING" id="43700.ENSMALP00000015414"/>
<accession>A0A3Q3JMB1</accession>
<dbReference type="Pfam" id="PF13927">
    <property type="entry name" value="Ig_3"/>
    <property type="match status" value="2"/>
</dbReference>
<dbReference type="GeneID" id="109954634"/>
<dbReference type="InterPro" id="IPR003598">
    <property type="entry name" value="Ig_sub2"/>
</dbReference>
<evidence type="ECO:0000259" key="8">
    <source>
        <dbReference type="PROSITE" id="PS50835"/>
    </source>
</evidence>
<proteinExistence type="predicted"/>
<evidence type="ECO:0000313" key="10">
    <source>
        <dbReference type="Proteomes" id="UP000261600"/>
    </source>
</evidence>
<keyword evidence="3" id="KW-0325">Glycoprotein</keyword>
<dbReference type="KEGG" id="malb:109954634"/>
<dbReference type="PANTHER" id="PTHR44337:SF22">
    <property type="entry name" value="HEPACAM FAMILY MEMBER 2-LIKE"/>
    <property type="match status" value="1"/>
</dbReference>
<dbReference type="InterPro" id="IPR003599">
    <property type="entry name" value="Ig_sub"/>
</dbReference>
<dbReference type="InterPro" id="IPR052598">
    <property type="entry name" value="IgSF_CEA-related"/>
</dbReference>
<dbReference type="SMART" id="SM00408">
    <property type="entry name" value="IGc2"/>
    <property type="match status" value="2"/>
</dbReference>
<keyword evidence="1 7" id="KW-0732">Signal</keyword>
<evidence type="ECO:0000256" key="6">
    <source>
        <dbReference type="SAM" id="Phobius"/>
    </source>
</evidence>
<evidence type="ECO:0000256" key="1">
    <source>
        <dbReference type="ARBA" id="ARBA00022729"/>
    </source>
</evidence>
<sequence length="481" mass="52126">MRQPVLLISLLLAVLPASVLTQNPVPIQFQTDPVLVQTGTQIVFTVLTVPEVLSMTWQYQAVTLGLWAGGAAVINPVPQFQGRVTITATQLQIGGAQLRDAGNYTVMVTPIVTTGLATNSRTVNLRVFDAVAGVTLVVPSVAIENRNVSLSCTWTAGTEVNVQWGKNDVAIIADSRITISGGSLIINPATRNDTGTYTCTVSNPVSAQTASRSLTVYYGPDTPVLTKETPKQCVGRGDVQLGQAVRLTCTSNSLPPALFSWQYNGQPVASDQVNSGVLTLQTFTTNQSGQYVCTARNTISGVTSQQGTSVAIVDVCLNVGEVVGIVIGCLLFILLIVLLILLILYLRRKRRAEERQGQTVVIQNTNPNTRPIATYSQPNGAREQPPLYHTNTHRHHPDRLYTAQRERRDDPRTLQPNSLYNFNARPHNGRTHTNGLLHNAIQSTNSNPHNGIDNPAFTHTNVQNANTLPNTQRQNPNAPNP</sequence>
<dbReference type="Proteomes" id="UP000261600">
    <property type="component" value="Unplaced"/>
</dbReference>
<evidence type="ECO:0000256" key="2">
    <source>
        <dbReference type="ARBA" id="ARBA00023157"/>
    </source>
</evidence>
<feature type="domain" description="Ig-like" evidence="8">
    <location>
        <begin position="223"/>
        <end position="309"/>
    </location>
</feature>